<reference evidence="3 4" key="1">
    <citation type="submission" date="2021-09" db="EMBL/GenBank/DDBJ databases">
        <title>Isoptericola luteus sp. nov., a novel bacterium isolated from Harbin, the capital city of Heilongjiang province.</title>
        <authorList>
            <person name="Li J."/>
        </authorList>
    </citation>
    <scope>NUCLEOTIDE SEQUENCE [LARGE SCALE GENOMIC DNA]</scope>
    <source>
        <strain evidence="3 4">NEAU-Y5</strain>
    </source>
</reference>
<name>A0ABS7ZIY0_9MICO</name>
<proteinExistence type="inferred from homology"/>
<evidence type="ECO:0000259" key="2">
    <source>
        <dbReference type="SMART" id="SM00867"/>
    </source>
</evidence>
<dbReference type="PANTHER" id="PTHR34406">
    <property type="entry name" value="PROTEIN YCEI"/>
    <property type="match status" value="1"/>
</dbReference>
<comment type="caution">
    <text evidence="3">The sequence shown here is derived from an EMBL/GenBank/DDBJ whole genome shotgun (WGS) entry which is preliminary data.</text>
</comment>
<comment type="similarity">
    <text evidence="1">Belongs to the UPF0312 family.</text>
</comment>
<evidence type="ECO:0000313" key="4">
    <source>
        <dbReference type="Proteomes" id="UP001319870"/>
    </source>
</evidence>
<evidence type="ECO:0000313" key="3">
    <source>
        <dbReference type="EMBL" id="MCA5894472.1"/>
    </source>
</evidence>
<dbReference type="SMART" id="SM00867">
    <property type="entry name" value="YceI"/>
    <property type="match status" value="1"/>
</dbReference>
<feature type="domain" description="Lipid/polyisoprenoid-binding YceI-like" evidence="2">
    <location>
        <begin position="60"/>
        <end position="221"/>
    </location>
</feature>
<evidence type="ECO:0000256" key="1">
    <source>
        <dbReference type="ARBA" id="ARBA00008812"/>
    </source>
</evidence>
<dbReference type="InterPro" id="IPR036761">
    <property type="entry name" value="TTHA0802/YceI-like_sf"/>
</dbReference>
<gene>
    <name evidence="3" type="ORF">LEP48_14105</name>
</gene>
<keyword evidence="4" id="KW-1185">Reference proteome</keyword>
<organism evidence="3 4">
    <name type="scientific">Isoptericola luteus</name>
    <dbReference type="NCBI Taxonomy" id="2879484"/>
    <lineage>
        <taxon>Bacteria</taxon>
        <taxon>Bacillati</taxon>
        <taxon>Actinomycetota</taxon>
        <taxon>Actinomycetes</taxon>
        <taxon>Micrococcales</taxon>
        <taxon>Promicromonosporaceae</taxon>
        <taxon>Isoptericola</taxon>
    </lineage>
</organism>
<dbReference type="EMBL" id="JAIXCQ010000010">
    <property type="protein sequence ID" value="MCA5894472.1"/>
    <property type="molecule type" value="Genomic_DNA"/>
</dbReference>
<dbReference type="PANTHER" id="PTHR34406:SF1">
    <property type="entry name" value="PROTEIN YCEI"/>
    <property type="match status" value="1"/>
</dbReference>
<protein>
    <submittedName>
        <fullName evidence="3">YceI family protein</fullName>
    </submittedName>
</protein>
<dbReference type="InterPro" id="IPR007372">
    <property type="entry name" value="Lipid/polyisoprenoid-bd_YceI"/>
</dbReference>
<dbReference type="Proteomes" id="UP001319870">
    <property type="component" value="Unassembled WGS sequence"/>
</dbReference>
<dbReference type="SUPFAM" id="SSF101874">
    <property type="entry name" value="YceI-like"/>
    <property type="match status" value="1"/>
</dbReference>
<accession>A0ABS7ZIY0</accession>
<dbReference type="Pfam" id="PF04264">
    <property type="entry name" value="YceI"/>
    <property type="match status" value="1"/>
</dbReference>
<dbReference type="Gene3D" id="2.40.128.110">
    <property type="entry name" value="Lipid/polyisoprenoid-binding, YceI-like"/>
    <property type="match status" value="1"/>
</dbReference>
<sequence length="224" mass="22809">MRGRTKVMIGAGAALVLLGGAAVIVGPGLYADWANDAAAQAPALEASAAPLGDTAALDGEWAVAPGSVAGYRVHEVLRGEEVTVTGRTEDVTGGVTVEGGRITAAEVTVDVESIATDEPPRDAYFRGNVMEVGTYPTATFAVTEPVPLTEGATDVDLPGELTVHGVTHDVVVPARVAADGDGVQVVGSVPVTFADYDVSAPSLGFVRVDEEGAVEFSLLLERAP</sequence>